<gene>
    <name evidence="1" type="ORF">COT26_01785</name>
</gene>
<comment type="caution">
    <text evidence="1">The sequence shown here is derived from an EMBL/GenBank/DDBJ whole genome shotgun (WGS) entry which is preliminary data.</text>
</comment>
<evidence type="ECO:0000313" key="2">
    <source>
        <dbReference type="Proteomes" id="UP000236845"/>
    </source>
</evidence>
<evidence type="ECO:0000313" key="1">
    <source>
        <dbReference type="EMBL" id="PIS40729.1"/>
    </source>
</evidence>
<dbReference type="AlphaFoldDB" id="A0A2H0YR28"/>
<sequence length="110" mass="12807">MSQPQHRDLTHGRWHSMTLAEQLGNVGSEYSRARRWKEKGSAELFKKAFARFLELMDLTITDSRWRGPRRRELARVREEACLEFLQVDPTGLSFTKYFDAMAVAARGFAK</sequence>
<dbReference type="Proteomes" id="UP000236845">
    <property type="component" value="Unassembled WGS sequence"/>
</dbReference>
<name>A0A2H0YR28_9BACT</name>
<accession>A0A2H0YR28</accession>
<protein>
    <submittedName>
        <fullName evidence="1">Uncharacterized protein</fullName>
    </submittedName>
</protein>
<dbReference type="EMBL" id="PEXW01000038">
    <property type="protein sequence ID" value="PIS40729.1"/>
    <property type="molecule type" value="Genomic_DNA"/>
</dbReference>
<organism evidence="1 2">
    <name type="scientific">Candidatus Kerfeldbacteria bacterium CG08_land_8_20_14_0_20_43_14</name>
    <dbReference type="NCBI Taxonomy" id="2014246"/>
    <lineage>
        <taxon>Bacteria</taxon>
        <taxon>Candidatus Kerfeldiibacteriota</taxon>
    </lineage>
</organism>
<reference evidence="2" key="1">
    <citation type="submission" date="2017-09" db="EMBL/GenBank/DDBJ databases">
        <title>Depth-based differentiation of microbial function through sediment-hosted aquifers and enrichment of novel symbionts in the deep terrestrial subsurface.</title>
        <authorList>
            <person name="Probst A.J."/>
            <person name="Ladd B."/>
            <person name="Jarett J.K."/>
            <person name="Geller-Mcgrath D.E."/>
            <person name="Sieber C.M.K."/>
            <person name="Emerson J.B."/>
            <person name="Anantharaman K."/>
            <person name="Thomas B.C."/>
            <person name="Malmstrom R."/>
            <person name="Stieglmeier M."/>
            <person name="Klingl A."/>
            <person name="Woyke T."/>
            <person name="Ryan C.M."/>
            <person name="Banfield J.F."/>
        </authorList>
    </citation>
    <scope>NUCLEOTIDE SEQUENCE [LARGE SCALE GENOMIC DNA]</scope>
</reference>
<proteinExistence type="predicted"/>